<name>A0A3P7LSY9_DIBLA</name>
<evidence type="ECO:0000256" key="1">
    <source>
        <dbReference type="ARBA" id="ARBA00009636"/>
    </source>
</evidence>
<dbReference type="InterPro" id="IPR002452">
    <property type="entry name" value="Alpha_tubulin"/>
</dbReference>
<evidence type="ECO:0000256" key="6">
    <source>
        <dbReference type="ARBA" id="ARBA00049117"/>
    </source>
</evidence>
<keyword evidence="4" id="KW-0378">Hydrolase</keyword>
<evidence type="ECO:0000256" key="2">
    <source>
        <dbReference type="ARBA" id="ARBA00022701"/>
    </source>
</evidence>
<evidence type="ECO:0000259" key="7">
    <source>
        <dbReference type="SMART" id="SM00864"/>
    </source>
</evidence>
<dbReference type="PANTHER" id="PTHR11588">
    <property type="entry name" value="TUBULIN"/>
    <property type="match status" value="1"/>
</dbReference>
<dbReference type="GO" id="GO:0007017">
    <property type="term" value="P:microtubule-based process"/>
    <property type="evidence" value="ECO:0007669"/>
    <property type="project" value="InterPro"/>
</dbReference>
<dbReference type="SUPFAM" id="SSF55307">
    <property type="entry name" value="Tubulin C-terminal domain-like"/>
    <property type="match status" value="1"/>
</dbReference>
<dbReference type="SUPFAM" id="SSF52490">
    <property type="entry name" value="Tubulin nucleotide-binding domain-like"/>
    <property type="match status" value="1"/>
</dbReference>
<dbReference type="Pfam" id="PF00091">
    <property type="entry name" value="Tubulin"/>
    <property type="match status" value="1"/>
</dbReference>
<dbReference type="AlphaFoldDB" id="A0A3P7LSY9"/>
<dbReference type="InterPro" id="IPR000217">
    <property type="entry name" value="Tubulin"/>
</dbReference>
<sequence>MLQTIMPVITIQSAKTVIHLVLDRIQKLADQCTGMQGFIIFQSFGAGTGTGFTSLMMERLSLGYGKKSKLEFSIYSAPHISKAVVQIYIAILCTHTTLEYSDCGFMIYNETIYEVCRRNLHIERPTYTNLNRLIAEITNLVPYPRIPFPLNTYAPKVSAEKAYHEQLNIFELTNAWFEPANQMIKCSLRHGKDMAFCMLYRGDKTPKGWQKSKRKS</sequence>
<dbReference type="InterPro" id="IPR037103">
    <property type="entry name" value="Tubulin/FtsZ-like_C"/>
</dbReference>
<keyword evidence="2" id="KW-0493">Microtubule</keyword>
<comment type="similarity">
    <text evidence="1">Belongs to the tubulin family.</text>
</comment>
<dbReference type="InterPro" id="IPR008280">
    <property type="entry name" value="Tub_FtsZ_C"/>
</dbReference>
<protein>
    <recommendedName>
        <fullName evidence="7">Tubulin/FtsZ GTPase domain-containing protein</fullName>
    </recommendedName>
</protein>
<evidence type="ECO:0000256" key="4">
    <source>
        <dbReference type="ARBA" id="ARBA00022801"/>
    </source>
</evidence>
<dbReference type="PRINTS" id="PR01162">
    <property type="entry name" value="ALPHATUBULIN"/>
</dbReference>
<accession>A0A3P7LSY9</accession>
<comment type="catalytic activity">
    <reaction evidence="6">
        <text>GTP + H2O = GDP + phosphate + H(+)</text>
        <dbReference type="Rhea" id="RHEA:19669"/>
        <dbReference type="ChEBI" id="CHEBI:15377"/>
        <dbReference type="ChEBI" id="CHEBI:15378"/>
        <dbReference type="ChEBI" id="CHEBI:37565"/>
        <dbReference type="ChEBI" id="CHEBI:43474"/>
        <dbReference type="ChEBI" id="CHEBI:58189"/>
    </reaction>
    <physiologicalReaction direction="left-to-right" evidence="6">
        <dbReference type="Rhea" id="RHEA:19670"/>
    </physiologicalReaction>
</comment>
<evidence type="ECO:0000256" key="5">
    <source>
        <dbReference type="ARBA" id="ARBA00023134"/>
    </source>
</evidence>
<keyword evidence="3" id="KW-0547">Nucleotide-binding</keyword>
<organism evidence="8 9">
    <name type="scientific">Dibothriocephalus latus</name>
    <name type="common">Fish tapeworm</name>
    <name type="synonym">Diphyllobothrium latum</name>
    <dbReference type="NCBI Taxonomy" id="60516"/>
    <lineage>
        <taxon>Eukaryota</taxon>
        <taxon>Metazoa</taxon>
        <taxon>Spiralia</taxon>
        <taxon>Lophotrochozoa</taxon>
        <taxon>Platyhelminthes</taxon>
        <taxon>Cestoda</taxon>
        <taxon>Eucestoda</taxon>
        <taxon>Diphyllobothriidea</taxon>
        <taxon>Diphyllobothriidae</taxon>
        <taxon>Dibothriocephalus</taxon>
    </lineage>
</organism>
<dbReference type="Gene3D" id="3.30.1330.20">
    <property type="entry name" value="Tubulin/FtsZ, C-terminal domain"/>
    <property type="match status" value="1"/>
</dbReference>
<dbReference type="GO" id="GO:0005874">
    <property type="term" value="C:microtubule"/>
    <property type="evidence" value="ECO:0007669"/>
    <property type="project" value="UniProtKB-KW"/>
</dbReference>
<dbReference type="GO" id="GO:0005525">
    <property type="term" value="F:GTP binding"/>
    <property type="evidence" value="ECO:0007669"/>
    <property type="project" value="UniProtKB-KW"/>
</dbReference>
<dbReference type="SMART" id="SM00864">
    <property type="entry name" value="Tubulin"/>
    <property type="match status" value="1"/>
</dbReference>
<dbReference type="Gene3D" id="3.40.50.1440">
    <property type="entry name" value="Tubulin/FtsZ, GTPase domain"/>
    <property type="match status" value="1"/>
</dbReference>
<dbReference type="InterPro" id="IPR003008">
    <property type="entry name" value="Tubulin_FtsZ_GTPase"/>
</dbReference>
<dbReference type="EMBL" id="UYRU01060471">
    <property type="protein sequence ID" value="VDN14817.1"/>
    <property type="molecule type" value="Genomic_DNA"/>
</dbReference>
<keyword evidence="9" id="KW-1185">Reference proteome</keyword>
<feature type="domain" description="Tubulin/FtsZ GTPase" evidence="7">
    <location>
        <begin position="1"/>
        <end position="145"/>
    </location>
</feature>
<keyword evidence="5" id="KW-0342">GTP-binding</keyword>
<evidence type="ECO:0000256" key="3">
    <source>
        <dbReference type="ARBA" id="ARBA00022741"/>
    </source>
</evidence>
<dbReference type="GO" id="GO:0016787">
    <property type="term" value="F:hydrolase activity"/>
    <property type="evidence" value="ECO:0007669"/>
    <property type="project" value="UniProtKB-KW"/>
</dbReference>
<dbReference type="InterPro" id="IPR036525">
    <property type="entry name" value="Tubulin/FtsZ_GTPase_sf"/>
</dbReference>
<reference evidence="8 9" key="1">
    <citation type="submission" date="2018-11" db="EMBL/GenBank/DDBJ databases">
        <authorList>
            <consortium name="Pathogen Informatics"/>
        </authorList>
    </citation>
    <scope>NUCLEOTIDE SEQUENCE [LARGE SCALE GENOMIC DNA]</scope>
</reference>
<gene>
    <name evidence="8" type="ORF">DILT_LOCUS10648</name>
</gene>
<dbReference type="GO" id="GO:0005200">
    <property type="term" value="F:structural constituent of cytoskeleton"/>
    <property type="evidence" value="ECO:0007669"/>
    <property type="project" value="InterPro"/>
</dbReference>
<evidence type="ECO:0000313" key="8">
    <source>
        <dbReference type="EMBL" id="VDN14817.1"/>
    </source>
</evidence>
<dbReference type="Pfam" id="PF03953">
    <property type="entry name" value="Tubulin_C"/>
    <property type="match status" value="1"/>
</dbReference>
<evidence type="ECO:0000313" key="9">
    <source>
        <dbReference type="Proteomes" id="UP000281553"/>
    </source>
</evidence>
<dbReference type="Proteomes" id="UP000281553">
    <property type="component" value="Unassembled WGS sequence"/>
</dbReference>
<dbReference type="PRINTS" id="PR01161">
    <property type="entry name" value="TUBULIN"/>
</dbReference>
<dbReference type="InterPro" id="IPR018316">
    <property type="entry name" value="Tubulin/FtsZ_2-layer-sand-dom"/>
</dbReference>
<proteinExistence type="inferred from homology"/>